<feature type="domain" description="Ig-like" evidence="6">
    <location>
        <begin position="110"/>
        <end position="191"/>
    </location>
</feature>
<dbReference type="InterPro" id="IPR036179">
    <property type="entry name" value="Ig-like_dom_sf"/>
</dbReference>
<evidence type="ECO:0000256" key="1">
    <source>
        <dbReference type="ARBA" id="ARBA00004479"/>
    </source>
</evidence>
<evidence type="ECO:0000256" key="4">
    <source>
        <dbReference type="ARBA" id="ARBA00023180"/>
    </source>
</evidence>
<sequence>MFLTSRSPAMAAHIWQQSGSNCVVQEKEVHRIGSFFELGCERPRGDLVTTFLGPRGNDLLESRESTHTERDGNAILRIQLTNLSDAGTYQCISDMHCWNKTIELFGITFPHMASEQRQTLNFRTEGVIECTVMAQPQPIIEWSFNGLRLSNNHAKQIDGSNFLIKKASFNDAGNYTCMAVLPGYNISRTLAIQVKVNEGQLRCVHCMKYTSNAKTASRDLCSLGSSQELKFHSCTTACVTVVAMGMEDDGSENRFVLRDCGDEFSFTSSRDLNQSDLETLKRRYDVTSITAGTVAVCKENECNMHSATYDDIKLGRSNAGSSFCHHVSLKIIYLCSMMMMMMMYITDNFDIDLM</sequence>
<dbReference type="InterPro" id="IPR051275">
    <property type="entry name" value="Cell_adhesion_signaling"/>
</dbReference>
<dbReference type="CDD" id="cd00096">
    <property type="entry name" value="Ig"/>
    <property type="match status" value="1"/>
</dbReference>
<dbReference type="SUPFAM" id="SSF48726">
    <property type="entry name" value="Immunoglobulin"/>
    <property type="match status" value="1"/>
</dbReference>
<keyword evidence="2" id="KW-0472">Membrane</keyword>
<evidence type="ECO:0000313" key="7">
    <source>
        <dbReference type="EMBL" id="PIK39324.1"/>
    </source>
</evidence>
<gene>
    <name evidence="7" type="ORF">BSL78_23830</name>
</gene>
<dbReference type="Pfam" id="PF13927">
    <property type="entry name" value="Ig_3"/>
    <property type="match status" value="1"/>
</dbReference>
<evidence type="ECO:0000313" key="8">
    <source>
        <dbReference type="Proteomes" id="UP000230750"/>
    </source>
</evidence>
<comment type="caution">
    <text evidence="7">The sequence shown here is derived from an EMBL/GenBank/DDBJ whole genome shotgun (WGS) entry which is preliminary data.</text>
</comment>
<dbReference type="InterPro" id="IPR013783">
    <property type="entry name" value="Ig-like_fold"/>
</dbReference>
<organism evidence="7 8">
    <name type="scientific">Stichopus japonicus</name>
    <name type="common">Sea cucumber</name>
    <dbReference type="NCBI Taxonomy" id="307972"/>
    <lineage>
        <taxon>Eukaryota</taxon>
        <taxon>Metazoa</taxon>
        <taxon>Echinodermata</taxon>
        <taxon>Eleutherozoa</taxon>
        <taxon>Echinozoa</taxon>
        <taxon>Holothuroidea</taxon>
        <taxon>Aspidochirotacea</taxon>
        <taxon>Aspidochirotida</taxon>
        <taxon>Stichopodidae</taxon>
        <taxon>Apostichopus</taxon>
    </lineage>
</organism>
<dbReference type="OrthoDB" id="9355041at2759"/>
<name>A0A2G8JU87_STIJA</name>
<dbReference type="Gene3D" id="2.60.40.10">
    <property type="entry name" value="Immunoglobulins"/>
    <property type="match status" value="1"/>
</dbReference>
<reference evidence="7 8" key="1">
    <citation type="journal article" date="2017" name="PLoS Biol.">
        <title>The sea cucumber genome provides insights into morphological evolution and visceral regeneration.</title>
        <authorList>
            <person name="Zhang X."/>
            <person name="Sun L."/>
            <person name="Yuan J."/>
            <person name="Sun Y."/>
            <person name="Gao Y."/>
            <person name="Zhang L."/>
            <person name="Li S."/>
            <person name="Dai H."/>
            <person name="Hamel J.F."/>
            <person name="Liu C."/>
            <person name="Yu Y."/>
            <person name="Liu S."/>
            <person name="Lin W."/>
            <person name="Guo K."/>
            <person name="Jin S."/>
            <person name="Xu P."/>
            <person name="Storey K.B."/>
            <person name="Huan P."/>
            <person name="Zhang T."/>
            <person name="Zhou Y."/>
            <person name="Zhang J."/>
            <person name="Lin C."/>
            <person name="Li X."/>
            <person name="Xing L."/>
            <person name="Huo D."/>
            <person name="Sun M."/>
            <person name="Wang L."/>
            <person name="Mercier A."/>
            <person name="Li F."/>
            <person name="Yang H."/>
            <person name="Xiang J."/>
        </authorList>
    </citation>
    <scope>NUCLEOTIDE SEQUENCE [LARGE SCALE GENOMIC DNA]</scope>
    <source>
        <strain evidence="7">Shaxun</strain>
        <tissue evidence="7">Muscle</tissue>
    </source>
</reference>
<keyword evidence="5" id="KW-0393">Immunoglobulin domain</keyword>
<accession>A0A2G8JU87</accession>
<evidence type="ECO:0000256" key="2">
    <source>
        <dbReference type="ARBA" id="ARBA00023136"/>
    </source>
</evidence>
<dbReference type="GO" id="GO:0016020">
    <property type="term" value="C:membrane"/>
    <property type="evidence" value="ECO:0007669"/>
    <property type="project" value="UniProtKB-SubCell"/>
</dbReference>
<dbReference type="InterPro" id="IPR007110">
    <property type="entry name" value="Ig-like_dom"/>
</dbReference>
<dbReference type="PANTHER" id="PTHR11640">
    <property type="entry name" value="NEPHRIN"/>
    <property type="match status" value="1"/>
</dbReference>
<evidence type="ECO:0000256" key="3">
    <source>
        <dbReference type="ARBA" id="ARBA00023157"/>
    </source>
</evidence>
<dbReference type="EMBL" id="MRZV01001250">
    <property type="protein sequence ID" value="PIK39324.1"/>
    <property type="molecule type" value="Genomic_DNA"/>
</dbReference>
<protein>
    <recommendedName>
        <fullName evidence="6">Ig-like domain-containing protein</fullName>
    </recommendedName>
</protein>
<dbReference type="AlphaFoldDB" id="A0A2G8JU87"/>
<evidence type="ECO:0000256" key="5">
    <source>
        <dbReference type="ARBA" id="ARBA00023319"/>
    </source>
</evidence>
<dbReference type="Proteomes" id="UP000230750">
    <property type="component" value="Unassembled WGS sequence"/>
</dbReference>
<dbReference type="PROSITE" id="PS50835">
    <property type="entry name" value="IG_LIKE"/>
    <property type="match status" value="1"/>
</dbReference>
<keyword evidence="8" id="KW-1185">Reference proteome</keyword>
<proteinExistence type="predicted"/>
<dbReference type="STRING" id="307972.A0A2G8JU87"/>
<keyword evidence="3" id="KW-1015">Disulfide bond</keyword>
<keyword evidence="4" id="KW-0325">Glycoprotein</keyword>
<evidence type="ECO:0000259" key="6">
    <source>
        <dbReference type="PROSITE" id="PS50835"/>
    </source>
</evidence>
<comment type="subcellular location">
    <subcellularLocation>
        <location evidence="1">Membrane</location>
        <topology evidence="1">Single-pass type I membrane protein</topology>
    </subcellularLocation>
</comment>